<proteinExistence type="predicted"/>
<dbReference type="SUPFAM" id="SSF47598">
    <property type="entry name" value="Ribbon-helix-helix"/>
    <property type="match status" value="1"/>
</dbReference>
<dbReference type="Pfam" id="PF05534">
    <property type="entry name" value="HicB"/>
    <property type="match status" value="1"/>
</dbReference>
<evidence type="ECO:0000313" key="2">
    <source>
        <dbReference type="Proteomes" id="UP000199026"/>
    </source>
</evidence>
<protein>
    <submittedName>
        <fullName evidence="1">HicB family protein</fullName>
    </submittedName>
</protein>
<dbReference type="InterPro" id="IPR008651">
    <property type="entry name" value="Uncharacterised_HicB"/>
</dbReference>
<dbReference type="OrthoDB" id="598413at2"/>
<name>A0A1H3NKU5_9RHOB</name>
<dbReference type="STRING" id="576131.SAMN05444486_11111"/>
<gene>
    <name evidence="1" type="ORF">SAMN05444486_11111</name>
</gene>
<dbReference type="AlphaFoldDB" id="A0A1H3NKU5"/>
<organism evidence="1 2">
    <name type="scientific">Lentibacter algarum</name>
    <dbReference type="NCBI Taxonomy" id="576131"/>
    <lineage>
        <taxon>Bacteria</taxon>
        <taxon>Pseudomonadati</taxon>
        <taxon>Pseudomonadota</taxon>
        <taxon>Alphaproteobacteria</taxon>
        <taxon>Rhodobacterales</taxon>
        <taxon>Roseobacteraceae</taxon>
        <taxon>Lentibacter</taxon>
    </lineage>
</organism>
<evidence type="ECO:0000313" key="1">
    <source>
        <dbReference type="EMBL" id="SDY89373.1"/>
    </source>
</evidence>
<dbReference type="EMBL" id="FNPR01000011">
    <property type="protein sequence ID" value="SDY89373.1"/>
    <property type="molecule type" value="Genomic_DNA"/>
</dbReference>
<sequence>MSVVTLRLPDDQHQRLKAMAQARGVSLNKLFETLTAQALTENDIELRYRRLAASGSAKRGIELLDKLQGLDAEH</sequence>
<dbReference type="GeneID" id="78125973"/>
<dbReference type="InterPro" id="IPR010985">
    <property type="entry name" value="Ribbon_hlx_hlx"/>
</dbReference>
<reference evidence="1 2" key="1">
    <citation type="submission" date="2016-10" db="EMBL/GenBank/DDBJ databases">
        <authorList>
            <person name="de Groot N.N."/>
        </authorList>
    </citation>
    <scope>NUCLEOTIDE SEQUENCE [LARGE SCALE GENOMIC DNA]</scope>
    <source>
        <strain evidence="1 2">DSM 24677</strain>
    </source>
</reference>
<keyword evidence="2" id="KW-1185">Reference proteome</keyword>
<accession>A0A1H3NKU5</accession>
<dbReference type="Proteomes" id="UP000199026">
    <property type="component" value="Unassembled WGS sequence"/>
</dbReference>
<dbReference type="RefSeq" id="WP_089894666.1">
    <property type="nucleotide sequence ID" value="NZ_FNPR01000011.1"/>
</dbReference>
<dbReference type="GO" id="GO:0006355">
    <property type="term" value="P:regulation of DNA-templated transcription"/>
    <property type="evidence" value="ECO:0007669"/>
    <property type="project" value="InterPro"/>
</dbReference>